<reference evidence="1" key="1">
    <citation type="submission" date="2021-02" db="EMBL/GenBank/DDBJ databases">
        <authorList>
            <person name="Nowell W R."/>
        </authorList>
    </citation>
    <scope>NUCLEOTIDE SEQUENCE</scope>
</reference>
<accession>A0A8S3GZ18</accession>
<sequence>ALLITSALAHANTNETIIINVPEGKSITRWNECSPIVMQSYYKKFQLGVLSLTSPSLTYLKIPGLSFAFHHTTPLVYRLSFEGECRVPESGSVFQIDFIYDDHLLHNGDQLVLNDGRNIMHQTPAHWHKPSMGAYHEICIHSDIVQLPSGTHMVDVGFQLFAPFPNTAISLSRAKLIVELIQYSSNVNHGLPMLPLGASIG</sequence>
<dbReference type="Proteomes" id="UP000676336">
    <property type="component" value="Unassembled WGS sequence"/>
</dbReference>
<evidence type="ECO:0000313" key="2">
    <source>
        <dbReference type="Proteomes" id="UP000676336"/>
    </source>
</evidence>
<name>A0A8S3GZ18_9BILA</name>
<proteinExistence type="predicted"/>
<protein>
    <submittedName>
        <fullName evidence="1">Uncharacterized protein</fullName>
    </submittedName>
</protein>
<dbReference type="AlphaFoldDB" id="A0A8S3GZ18"/>
<feature type="non-terminal residue" evidence="1">
    <location>
        <position position="1"/>
    </location>
</feature>
<evidence type="ECO:0000313" key="1">
    <source>
        <dbReference type="EMBL" id="CAF5172390.1"/>
    </source>
</evidence>
<gene>
    <name evidence="1" type="ORF">SMN809_LOCUS66151</name>
</gene>
<organism evidence="1 2">
    <name type="scientific">Rotaria magnacalcarata</name>
    <dbReference type="NCBI Taxonomy" id="392030"/>
    <lineage>
        <taxon>Eukaryota</taxon>
        <taxon>Metazoa</taxon>
        <taxon>Spiralia</taxon>
        <taxon>Gnathifera</taxon>
        <taxon>Rotifera</taxon>
        <taxon>Eurotatoria</taxon>
        <taxon>Bdelloidea</taxon>
        <taxon>Philodinida</taxon>
        <taxon>Philodinidae</taxon>
        <taxon>Rotaria</taxon>
    </lineage>
</organism>
<comment type="caution">
    <text evidence="1">The sequence shown here is derived from an EMBL/GenBank/DDBJ whole genome shotgun (WGS) entry which is preliminary data.</text>
</comment>
<dbReference type="EMBL" id="CAJOBI010312774">
    <property type="protein sequence ID" value="CAF5172390.1"/>
    <property type="molecule type" value="Genomic_DNA"/>
</dbReference>